<dbReference type="OMA" id="LIRIHID"/>
<gene>
    <name evidence="1" type="ORF">Esi_0081_0068</name>
</gene>
<dbReference type="PANTHER" id="PTHR45084">
    <property type="entry name" value="ERAD-ASSOCIATED E3 UBIQUITIN-PROTEIN LIGASE COMPONENT HRD3A-RELATED"/>
    <property type="match status" value="1"/>
</dbReference>
<accession>D8LTA1</accession>
<dbReference type="SMART" id="SM00671">
    <property type="entry name" value="SEL1"/>
    <property type="match status" value="5"/>
</dbReference>
<proteinExistence type="predicted"/>
<dbReference type="SUPFAM" id="SSF81901">
    <property type="entry name" value="HCP-like"/>
    <property type="match status" value="3"/>
</dbReference>
<evidence type="ECO:0000313" key="2">
    <source>
        <dbReference type="Proteomes" id="UP000002630"/>
    </source>
</evidence>
<dbReference type="EMBL" id="FN649751">
    <property type="protein sequence ID" value="CBN77972.1"/>
    <property type="molecule type" value="Genomic_DNA"/>
</dbReference>
<dbReference type="InterPro" id="IPR011990">
    <property type="entry name" value="TPR-like_helical_dom_sf"/>
</dbReference>
<dbReference type="PANTHER" id="PTHR45084:SF1">
    <property type="entry name" value="ERAD-ASSOCIATED E3 UBIQUITIN-PROTEIN LIGASE COMPONENT HRD3A-RELATED"/>
    <property type="match status" value="1"/>
</dbReference>
<name>D8LTA1_ECTSI</name>
<evidence type="ECO:0008006" key="3">
    <source>
        <dbReference type="Google" id="ProtNLM"/>
    </source>
</evidence>
<dbReference type="Proteomes" id="UP000002630">
    <property type="component" value="Linkage Group LG26"/>
</dbReference>
<dbReference type="OrthoDB" id="206966at2759"/>
<dbReference type="STRING" id="2880.D8LTA1"/>
<sequence length="453" mass="49511">MAAREVIADLHAEGCGGVSRNVDRTRLSVRFVAGRRPASDSDQELVDMWRAGAEVGDVGSIRVMGLLYQHGVRGLDQDLEKSYEMYEIGAELSDAASMSFAANLQMRGAGTPIDYKSAYKKFLASKTTHVSLNGLGYLYLHGLGVKRDVRVAFDYFEQARREDKENQNPDILFNLGMMYVSNTVELDLGGTKTTIMSGGESVTLSAKDTKKALAHLTAAAAMGHVEAMFQAAVLQADEGEEPLTATRCQSAVSLFKNVVERGPWMDGMQAALRRATAGDYGGALVLYSRLAEVGFEVAQSNAAWLLEAGHCSNNGGASANSTQVNCEKRALRLYEHAARQGRASVEMKVGNFHYHGKADLQVDYEKAAERYLKASDANHAEALFGMGYMHQMGKGVPQDFFLAKRYFDQAALVSSDAVTTPPAPATTRSMVATKKGRRGRCFLRRKRCPSWLW</sequence>
<dbReference type="InterPro" id="IPR044623">
    <property type="entry name" value="HRD3"/>
</dbReference>
<dbReference type="AlphaFoldDB" id="D8LTA1"/>
<protein>
    <recommendedName>
        <fullName evidence="3">Sel1 domain protein repeat-containing protein</fullName>
    </recommendedName>
</protein>
<keyword evidence="2" id="KW-1185">Reference proteome</keyword>
<dbReference type="Pfam" id="PF08238">
    <property type="entry name" value="Sel1"/>
    <property type="match status" value="6"/>
</dbReference>
<reference evidence="1 2" key="1">
    <citation type="journal article" date="2010" name="Nature">
        <title>The Ectocarpus genome and the independent evolution of multicellularity in brown algae.</title>
        <authorList>
            <person name="Cock J.M."/>
            <person name="Sterck L."/>
            <person name="Rouze P."/>
            <person name="Scornet D."/>
            <person name="Allen A.E."/>
            <person name="Amoutzias G."/>
            <person name="Anthouard V."/>
            <person name="Artiguenave F."/>
            <person name="Aury J.M."/>
            <person name="Badger J.H."/>
            <person name="Beszteri B."/>
            <person name="Billiau K."/>
            <person name="Bonnet E."/>
            <person name="Bothwell J.H."/>
            <person name="Bowler C."/>
            <person name="Boyen C."/>
            <person name="Brownlee C."/>
            <person name="Carrano C.J."/>
            <person name="Charrier B."/>
            <person name="Cho G.Y."/>
            <person name="Coelho S.M."/>
            <person name="Collen J."/>
            <person name="Corre E."/>
            <person name="Da Silva C."/>
            <person name="Delage L."/>
            <person name="Delaroque N."/>
            <person name="Dittami S.M."/>
            <person name="Doulbeau S."/>
            <person name="Elias M."/>
            <person name="Farnham G."/>
            <person name="Gachon C.M."/>
            <person name="Gschloessl B."/>
            <person name="Heesch S."/>
            <person name="Jabbari K."/>
            <person name="Jubin C."/>
            <person name="Kawai H."/>
            <person name="Kimura K."/>
            <person name="Kloareg B."/>
            <person name="Kupper F.C."/>
            <person name="Lang D."/>
            <person name="Le Bail A."/>
            <person name="Leblanc C."/>
            <person name="Lerouge P."/>
            <person name="Lohr M."/>
            <person name="Lopez P.J."/>
            <person name="Martens C."/>
            <person name="Maumus F."/>
            <person name="Michel G."/>
            <person name="Miranda-Saavedra D."/>
            <person name="Morales J."/>
            <person name="Moreau H."/>
            <person name="Motomura T."/>
            <person name="Nagasato C."/>
            <person name="Napoli C.A."/>
            <person name="Nelson D.R."/>
            <person name="Nyvall-Collen P."/>
            <person name="Peters A.F."/>
            <person name="Pommier C."/>
            <person name="Potin P."/>
            <person name="Poulain J."/>
            <person name="Quesneville H."/>
            <person name="Read B."/>
            <person name="Rensing S.A."/>
            <person name="Ritter A."/>
            <person name="Rousvoal S."/>
            <person name="Samanta M."/>
            <person name="Samson G."/>
            <person name="Schroeder D.C."/>
            <person name="Segurens B."/>
            <person name="Strittmatter M."/>
            <person name="Tonon T."/>
            <person name="Tregear J.W."/>
            <person name="Valentin K."/>
            <person name="von Dassow P."/>
            <person name="Yamagishi T."/>
            <person name="Van de Peer Y."/>
            <person name="Wincker P."/>
        </authorList>
    </citation>
    <scope>NUCLEOTIDE SEQUENCE [LARGE SCALE GENOMIC DNA]</scope>
    <source>
        <strain evidence="2">Ec32 / CCAP1310/4</strain>
    </source>
</reference>
<dbReference type="GO" id="GO:0036503">
    <property type="term" value="P:ERAD pathway"/>
    <property type="evidence" value="ECO:0007669"/>
    <property type="project" value="InterPro"/>
</dbReference>
<dbReference type="Gene3D" id="1.25.40.10">
    <property type="entry name" value="Tetratricopeptide repeat domain"/>
    <property type="match status" value="1"/>
</dbReference>
<dbReference type="InParanoid" id="D8LTA1"/>
<organism evidence="1 2">
    <name type="scientific">Ectocarpus siliculosus</name>
    <name type="common">Brown alga</name>
    <name type="synonym">Conferva siliculosa</name>
    <dbReference type="NCBI Taxonomy" id="2880"/>
    <lineage>
        <taxon>Eukaryota</taxon>
        <taxon>Sar</taxon>
        <taxon>Stramenopiles</taxon>
        <taxon>Ochrophyta</taxon>
        <taxon>PX clade</taxon>
        <taxon>Phaeophyceae</taxon>
        <taxon>Ectocarpales</taxon>
        <taxon>Ectocarpaceae</taxon>
        <taxon>Ectocarpus</taxon>
    </lineage>
</organism>
<dbReference type="eggNOG" id="KOG1550">
    <property type="taxonomic scope" value="Eukaryota"/>
</dbReference>
<dbReference type="EMBL" id="FN649047">
    <property type="protein sequence ID" value="CBN77972.1"/>
    <property type="molecule type" value="Genomic_DNA"/>
</dbReference>
<dbReference type="InterPro" id="IPR006597">
    <property type="entry name" value="Sel1-like"/>
</dbReference>
<evidence type="ECO:0000313" key="1">
    <source>
        <dbReference type="EMBL" id="CBN77972.1"/>
    </source>
</evidence>